<dbReference type="EMBL" id="MKVH01000024">
    <property type="protein sequence ID" value="OJX56607.1"/>
    <property type="molecule type" value="Genomic_DNA"/>
</dbReference>
<organism evidence="2 3">
    <name type="scientific">Candidatus Kapaibacterium thiocyanatum</name>
    <dbReference type="NCBI Taxonomy" id="1895771"/>
    <lineage>
        <taxon>Bacteria</taxon>
        <taxon>Pseudomonadati</taxon>
        <taxon>Candidatus Kapaibacteriota</taxon>
        <taxon>Candidatus Kapaibacteriia</taxon>
        <taxon>Candidatus Kapaibacteriales</taxon>
        <taxon>Candidatus Kapaibacteriaceae</taxon>
        <taxon>Candidatus Kapaibacterium</taxon>
    </lineage>
</organism>
<dbReference type="InterPro" id="IPR007263">
    <property type="entry name" value="DCC1-like"/>
</dbReference>
<dbReference type="PANTHER" id="PTHR33639">
    <property type="entry name" value="THIOL-DISULFIDE OXIDOREDUCTASE DCC"/>
    <property type="match status" value="1"/>
</dbReference>
<proteinExistence type="predicted"/>
<keyword evidence="1" id="KW-1133">Transmembrane helix</keyword>
<evidence type="ECO:0000313" key="3">
    <source>
        <dbReference type="Proteomes" id="UP000184233"/>
    </source>
</evidence>
<accession>A0A1M3KW48</accession>
<evidence type="ECO:0000256" key="1">
    <source>
        <dbReference type="SAM" id="Phobius"/>
    </source>
</evidence>
<keyword evidence="1" id="KW-0812">Transmembrane</keyword>
<reference evidence="2 3" key="1">
    <citation type="submission" date="2016-09" db="EMBL/GenBank/DDBJ databases">
        <title>Genome-resolved meta-omics ties microbial dynamics to process performance in biotechnology for thiocyanate degradation.</title>
        <authorList>
            <person name="Kantor R.S."/>
            <person name="Huddy R.J."/>
            <person name="Iyer R."/>
            <person name="Thomas B.C."/>
            <person name="Brown C.T."/>
            <person name="Anantharaman K."/>
            <person name="Tringe S."/>
            <person name="Hettich R.L."/>
            <person name="Harrison S.T."/>
            <person name="Banfield J.F."/>
        </authorList>
    </citation>
    <scope>NUCLEOTIDE SEQUENCE [LARGE SCALE GENOMIC DNA]</scope>
    <source>
        <strain evidence="2">59-99</strain>
    </source>
</reference>
<comment type="caution">
    <text evidence="2">The sequence shown here is derived from an EMBL/GenBank/DDBJ whole genome shotgun (WGS) entry which is preliminary data.</text>
</comment>
<protein>
    <recommendedName>
        <fullName evidence="4">Thiol-disulfide oxidoreductase</fullName>
    </recommendedName>
</protein>
<dbReference type="InterPro" id="IPR052927">
    <property type="entry name" value="DCC_oxidoreductase"/>
</dbReference>
<name>A0A1M3KW48_9BACT</name>
<sequence length="134" mass="15832">MPKMLPVIVVFDGVCTLCNHSVDFLMRHDRTESLMFTSFQSEAGRTLLARHGIDHAPTTIYVVENDRIYTESTGILRLCRYLDWPWRAGTVLLVIPAFVRNIVYRIVARNRYRWFGERDTCRLPTPKERRRFLE</sequence>
<gene>
    <name evidence="2" type="ORF">BGO89_08615</name>
</gene>
<evidence type="ECO:0000313" key="2">
    <source>
        <dbReference type="EMBL" id="OJX56607.1"/>
    </source>
</evidence>
<keyword evidence="1" id="KW-0472">Membrane</keyword>
<dbReference type="GO" id="GO:0015035">
    <property type="term" value="F:protein-disulfide reductase activity"/>
    <property type="evidence" value="ECO:0007669"/>
    <property type="project" value="InterPro"/>
</dbReference>
<dbReference type="Pfam" id="PF04134">
    <property type="entry name" value="DCC1-like"/>
    <property type="match status" value="1"/>
</dbReference>
<dbReference type="AlphaFoldDB" id="A0A1M3KW48"/>
<feature type="transmembrane region" description="Helical" evidence="1">
    <location>
        <begin position="84"/>
        <end position="103"/>
    </location>
</feature>
<evidence type="ECO:0008006" key="4">
    <source>
        <dbReference type="Google" id="ProtNLM"/>
    </source>
</evidence>
<dbReference type="Proteomes" id="UP000184233">
    <property type="component" value="Unassembled WGS sequence"/>
</dbReference>
<dbReference type="PANTHER" id="PTHR33639:SF2">
    <property type="entry name" value="DUF393 DOMAIN-CONTAINING PROTEIN"/>
    <property type="match status" value="1"/>
</dbReference>